<dbReference type="PRINTS" id="PR00080">
    <property type="entry name" value="SDRFAMILY"/>
</dbReference>
<dbReference type="AlphaFoldDB" id="A0A2S2PP74"/>
<accession>A0A2S2PP74</accession>
<dbReference type="FunFam" id="3.40.50.720:FF:000047">
    <property type="entry name" value="NADP-dependent L-serine/L-allo-threonine dehydrogenase"/>
    <property type="match status" value="1"/>
</dbReference>
<organism evidence="4">
    <name type="scientific">Schizaphis graminum</name>
    <name type="common">Green bug aphid</name>
    <dbReference type="NCBI Taxonomy" id="13262"/>
    <lineage>
        <taxon>Eukaryota</taxon>
        <taxon>Metazoa</taxon>
        <taxon>Ecdysozoa</taxon>
        <taxon>Arthropoda</taxon>
        <taxon>Hexapoda</taxon>
        <taxon>Insecta</taxon>
        <taxon>Pterygota</taxon>
        <taxon>Neoptera</taxon>
        <taxon>Paraneoptera</taxon>
        <taxon>Hemiptera</taxon>
        <taxon>Sternorrhyncha</taxon>
        <taxon>Aphidomorpha</taxon>
        <taxon>Aphidoidea</taxon>
        <taxon>Aphididae</taxon>
        <taxon>Aphidini</taxon>
        <taxon>Schizaphis</taxon>
    </lineage>
</organism>
<dbReference type="PANTHER" id="PTHR43115:SF4">
    <property type="entry name" value="DEHYDROGENASE_REDUCTASE SDR FAMILY MEMBER 11"/>
    <property type="match status" value="1"/>
</dbReference>
<dbReference type="InterPro" id="IPR002347">
    <property type="entry name" value="SDR_fam"/>
</dbReference>
<comment type="similarity">
    <text evidence="1 3">Belongs to the short-chain dehydrogenases/reductases (SDR) family.</text>
</comment>
<dbReference type="Pfam" id="PF00106">
    <property type="entry name" value="adh_short"/>
    <property type="match status" value="1"/>
</dbReference>
<keyword evidence="2" id="KW-0560">Oxidoreductase</keyword>
<sequence length="255" mass="28488">MEKWNGKVAVVTGASSGIGEETCKQLVEKGMIVVGFARREDKLQVLEKDLKGKLGKFYYLKVDLCSEENILEAFNWVKTTLKSVDVLVNNAGVWKHSDLLGNTNDWKQMFDTNVIGLSICSREAIKIMEEFKIKEGHIININSVAGHYTFPLLKDISIYSATKHSITAITEYLRELTGMKNLPIRVTSISPGAVETEMTEVISKMEGVKMLKSIDIAEAIMYALSAPQRVNVSEIIIRPTNDNTLSFSKKLIDIL</sequence>
<evidence type="ECO:0000256" key="2">
    <source>
        <dbReference type="ARBA" id="ARBA00023002"/>
    </source>
</evidence>
<evidence type="ECO:0000313" key="4">
    <source>
        <dbReference type="EMBL" id="MBY31271.1"/>
    </source>
</evidence>
<proteinExistence type="inferred from homology"/>
<dbReference type="InterPro" id="IPR036291">
    <property type="entry name" value="NAD(P)-bd_dom_sf"/>
</dbReference>
<gene>
    <name evidence="4" type="primary">DHRS11_4</name>
    <name evidence="4" type="ORF">g.30884</name>
</gene>
<dbReference type="Gene3D" id="3.40.50.720">
    <property type="entry name" value="NAD(P)-binding Rossmann-like Domain"/>
    <property type="match status" value="1"/>
</dbReference>
<evidence type="ECO:0000256" key="1">
    <source>
        <dbReference type="ARBA" id="ARBA00006484"/>
    </source>
</evidence>
<dbReference type="SUPFAM" id="SSF51735">
    <property type="entry name" value="NAD(P)-binding Rossmann-fold domains"/>
    <property type="match status" value="1"/>
</dbReference>
<dbReference type="PANTHER" id="PTHR43115">
    <property type="entry name" value="DEHYDROGENASE/REDUCTASE SDR FAMILY MEMBER 11"/>
    <property type="match status" value="1"/>
</dbReference>
<protein>
    <submittedName>
        <fullName evidence="4">Dehydrogenase/reductase SDR family member 11</fullName>
    </submittedName>
</protein>
<reference evidence="4" key="1">
    <citation type="submission" date="2018-04" db="EMBL/GenBank/DDBJ databases">
        <title>Transcriptome of Schizaphis graminum biotype I.</title>
        <authorList>
            <person name="Scully E.D."/>
            <person name="Geib S.M."/>
            <person name="Palmer N.A."/>
            <person name="Koch K."/>
            <person name="Bradshaw J."/>
            <person name="Heng-Moss T."/>
            <person name="Sarath G."/>
        </authorList>
    </citation>
    <scope>NUCLEOTIDE SEQUENCE</scope>
</reference>
<name>A0A2S2PP74_SCHGA</name>
<dbReference type="EMBL" id="GGMR01018652">
    <property type="protein sequence ID" value="MBY31271.1"/>
    <property type="molecule type" value="Transcribed_RNA"/>
</dbReference>
<dbReference type="PRINTS" id="PR00081">
    <property type="entry name" value="GDHRDH"/>
</dbReference>
<dbReference type="GO" id="GO:0016616">
    <property type="term" value="F:oxidoreductase activity, acting on the CH-OH group of donors, NAD or NADP as acceptor"/>
    <property type="evidence" value="ECO:0007669"/>
    <property type="project" value="UniProtKB-ARBA"/>
</dbReference>
<evidence type="ECO:0000256" key="3">
    <source>
        <dbReference type="RuleBase" id="RU000363"/>
    </source>
</evidence>